<proteinExistence type="predicted"/>
<evidence type="ECO:0000256" key="1">
    <source>
        <dbReference type="SAM" id="Phobius"/>
    </source>
</evidence>
<dbReference type="AlphaFoldDB" id="A0A9D1TKR5"/>
<gene>
    <name evidence="2" type="primary">spoIIIAD</name>
    <name evidence="2" type="ORF">H9895_08135</name>
</gene>
<comment type="caution">
    <text evidence="2">The sequence shown here is derived from an EMBL/GenBank/DDBJ whole genome shotgun (WGS) entry which is preliminary data.</text>
</comment>
<keyword evidence="1" id="KW-0812">Transmembrane</keyword>
<dbReference type="Pfam" id="PF06686">
    <property type="entry name" value="SpoIIIAC"/>
    <property type="match status" value="2"/>
</dbReference>
<feature type="transmembrane region" description="Helical" evidence="1">
    <location>
        <begin position="106"/>
        <end position="127"/>
    </location>
</feature>
<dbReference type="InterPro" id="IPR025664">
    <property type="entry name" value="Spore_III_AC/AD"/>
</dbReference>
<dbReference type="InterPro" id="IPR014211">
    <property type="entry name" value="Spore_III_AD"/>
</dbReference>
<feature type="transmembrane region" description="Helical" evidence="1">
    <location>
        <begin position="6"/>
        <end position="23"/>
    </location>
</feature>
<feature type="transmembrane region" description="Helical" evidence="1">
    <location>
        <begin position="66"/>
        <end position="85"/>
    </location>
</feature>
<keyword evidence="1" id="KW-1133">Transmembrane helix</keyword>
<dbReference type="NCBIfam" id="TIGR02849">
    <property type="entry name" value="spore_III_AD"/>
    <property type="match status" value="1"/>
</dbReference>
<keyword evidence="1" id="KW-0472">Membrane</keyword>
<sequence>MTIIQIILICIVAAFLFIIVKEVNASIAFVIVLCTSMFVLFIVMLEITKIIQLLQSLAQLVRIDSIYIQTIFKIVGIAYITEFAANMMRDAGLSSIGSNIELAGKVFILILAIPIIQAVIQIILQFIPTEYPF</sequence>
<dbReference type="Proteomes" id="UP000823937">
    <property type="component" value="Unassembled WGS sequence"/>
</dbReference>
<name>A0A9D1TKR5_9BACI</name>
<evidence type="ECO:0000313" key="2">
    <source>
        <dbReference type="EMBL" id="HIV75028.1"/>
    </source>
</evidence>
<reference evidence="2" key="1">
    <citation type="journal article" date="2021" name="PeerJ">
        <title>Extensive microbial diversity within the chicken gut microbiome revealed by metagenomics and culture.</title>
        <authorList>
            <person name="Gilroy R."/>
            <person name="Ravi A."/>
            <person name="Getino M."/>
            <person name="Pursley I."/>
            <person name="Horton D.L."/>
            <person name="Alikhan N.F."/>
            <person name="Baker D."/>
            <person name="Gharbi K."/>
            <person name="Hall N."/>
            <person name="Watson M."/>
            <person name="Adriaenssens E.M."/>
            <person name="Foster-Nyarko E."/>
            <person name="Jarju S."/>
            <person name="Secka A."/>
            <person name="Antonio M."/>
            <person name="Oren A."/>
            <person name="Chaudhuri R.R."/>
            <person name="La Ragione R."/>
            <person name="Hildebrand F."/>
            <person name="Pallen M.J."/>
        </authorList>
    </citation>
    <scope>NUCLEOTIDE SEQUENCE</scope>
    <source>
        <strain evidence="2">CHK169-2315</strain>
    </source>
</reference>
<evidence type="ECO:0000313" key="3">
    <source>
        <dbReference type="Proteomes" id="UP000823937"/>
    </source>
</evidence>
<feature type="transmembrane region" description="Helical" evidence="1">
    <location>
        <begin position="30"/>
        <end position="54"/>
    </location>
</feature>
<accession>A0A9D1TKR5</accession>
<reference evidence="2" key="2">
    <citation type="submission" date="2021-04" db="EMBL/GenBank/DDBJ databases">
        <authorList>
            <person name="Gilroy R."/>
        </authorList>
    </citation>
    <scope>NUCLEOTIDE SEQUENCE</scope>
    <source>
        <strain evidence="2">CHK169-2315</strain>
    </source>
</reference>
<dbReference type="EMBL" id="DXHX01000123">
    <property type="protein sequence ID" value="HIV75028.1"/>
    <property type="molecule type" value="Genomic_DNA"/>
</dbReference>
<protein>
    <submittedName>
        <fullName evidence="2">Stage III sporulation protein AD</fullName>
    </submittedName>
</protein>
<organism evidence="2 3">
    <name type="scientific">Candidatus Pseudogracilibacillus intestinigallinarum</name>
    <dbReference type="NCBI Taxonomy" id="2838742"/>
    <lineage>
        <taxon>Bacteria</taxon>
        <taxon>Bacillati</taxon>
        <taxon>Bacillota</taxon>
        <taxon>Bacilli</taxon>
        <taxon>Bacillales</taxon>
        <taxon>Bacillaceae</taxon>
        <taxon>Pseudogracilibacillus</taxon>
    </lineage>
</organism>